<evidence type="ECO:0000313" key="5">
    <source>
        <dbReference type="EMBL" id="MFC4852789.1"/>
    </source>
</evidence>
<dbReference type="EMBL" id="JBHSIS010000002">
    <property type="protein sequence ID" value="MFC4852789.1"/>
    <property type="molecule type" value="Genomic_DNA"/>
</dbReference>
<keyword evidence="6" id="KW-1185">Reference proteome</keyword>
<accession>A0ABV9RZG5</accession>
<name>A0ABV9RZG5_9PSEU</name>
<gene>
    <name evidence="5" type="ORF">ACFPCV_04670</name>
</gene>
<evidence type="ECO:0000256" key="2">
    <source>
        <dbReference type="ARBA" id="ARBA00022737"/>
    </source>
</evidence>
<keyword evidence="2" id="KW-0677">Repeat</keyword>
<dbReference type="InterPro" id="IPR018247">
    <property type="entry name" value="EF_Hand_1_Ca_BS"/>
</dbReference>
<feature type="region of interest" description="Disordered" evidence="3">
    <location>
        <begin position="1"/>
        <end position="24"/>
    </location>
</feature>
<evidence type="ECO:0000259" key="4">
    <source>
        <dbReference type="PROSITE" id="PS50222"/>
    </source>
</evidence>
<feature type="compositionally biased region" description="Basic and acidic residues" evidence="3">
    <location>
        <begin position="1"/>
        <end position="12"/>
    </location>
</feature>
<dbReference type="SUPFAM" id="SSF47473">
    <property type="entry name" value="EF-hand"/>
    <property type="match status" value="1"/>
</dbReference>
<reference evidence="6" key="1">
    <citation type="journal article" date="2019" name="Int. J. Syst. Evol. Microbiol.">
        <title>The Global Catalogue of Microorganisms (GCM) 10K type strain sequencing project: providing services to taxonomists for standard genome sequencing and annotation.</title>
        <authorList>
            <consortium name="The Broad Institute Genomics Platform"/>
            <consortium name="The Broad Institute Genome Sequencing Center for Infectious Disease"/>
            <person name="Wu L."/>
            <person name="Ma J."/>
        </authorList>
    </citation>
    <scope>NUCLEOTIDE SEQUENCE [LARGE SCALE GENOMIC DNA]</scope>
    <source>
        <strain evidence="6">ZS-22-S1</strain>
    </source>
</reference>
<dbReference type="RefSeq" id="WP_378054744.1">
    <property type="nucleotide sequence ID" value="NZ_JBHSIS010000002.1"/>
</dbReference>
<evidence type="ECO:0000256" key="1">
    <source>
        <dbReference type="ARBA" id="ARBA00022723"/>
    </source>
</evidence>
<protein>
    <submittedName>
        <fullName evidence="5">EF-hand domain-containing protein</fullName>
    </submittedName>
</protein>
<evidence type="ECO:0000313" key="6">
    <source>
        <dbReference type="Proteomes" id="UP001595859"/>
    </source>
</evidence>
<dbReference type="PANTHER" id="PTHR45942">
    <property type="entry name" value="PROTEIN PHOSPATASE 3 REGULATORY SUBUNIT B ALPHA ISOFORM TYPE 1"/>
    <property type="match status" value="1"/>
</dbReference>
<dbReference type="Gene3D" id="1.10.238.10">
    <property type="entry name" value="EF-hand"/>
    <property type="match status" value="1"/>
</dbReference>
<dbReference type="PROSITE" id="PS00018">
    <property type="entry name" value="EF_HAND_1"/>
    <property type="match status" value="1"/>
</dbReference>
<comment type="caution">
    <text evidence="5">The sequence shown here is derived from an EMBL/GenBank/DDBJ whole genome shotgun (WGS) entry which is preliminary data.</text>
</comment>
<dbReference type="InterPro" id="IPR011992">
    <property type="entry name" value="EF-hand-dom_pair"/>
</dbReference>
<proteinExistence type="predicted"/>
<organism evidence="5 6">
    <name type="scientific">Actinophytocola glycyrrhizae</name>
    <dbReference type="NCBI Taxonomy" id="2044873"/>
    <lineage>
        <taxon>Bacteria</taxon>
        <taxon>Bacillati</taxon>
        <taxon>Actinomycetota</taxon>
        <taxon>Actinomycetes</taxon>
        <taxon>Pseudonocardiales</taxon>
        <taxon>Pseudonocardiaceae</taxon>
    </lineage>
</organism>
<keyword evidence="1" id="KW-0479">Metal-binding</keyword>
<dbReference type="Proteomes" id="UP001595859">
    <property type="component" value="Unassembled WGS sequence"/>
</dbReference>
<dbReference type="SMART" id="SM00054">
    <property type="entry name" value="EFh"/>
    <property type="match status" value="3"/>
</dbReference>
<sequence length="223" mass="25446">MIVRESDHDLPHRGQSWSEFRPPRLFPAGQQCRRRFIRPSQKEAYMTAITSQENVQQRLKRRFERWDTDHSGSLTREDFEREADKVARQMGEDANSAKATQLKKALAGMCSDIARDGGAGSGPISYDQFNQAAQKWMESDEHILKQHLRPMVQAVVALADRSGNDKISREEFMNWLKAVGTDSAQARDAFDRIDTDADSELSTEELLQACVDFHLGRSDFELL</sequence>
<dbReference type="InterPro" id="IPR002048">
    <property type="entry name" value="EF_hand_dom"/>
</dbReference>
<feature type="domain" description="EF-hand" evidence="4">
    <location>
        <begin position="181"/>
        <end position="216"/>
    </location>
</feature>
<evidence type="ECO:0000256" key="3">
    <source>
        <dbReference type="SAM" id="MobiDB-lite"/>
    </source>
</evidence>
<dbReference type="PROSITE" id="PS50222">
    <property type="entry name" value="EF_HAND_2"/>
    <property type="match status" value="2"/>
</dbReference>
<feature type="domain" description="EF-hand" evidence="4">
    <location>
        <begin position="54"/>
        <end position="89"/>
    </location>
</feature>